<evidence type="ECO:0000313" key="1">
    <source>
        <dbReference type="EMBL" id="QGG39898.1"/>
    </source>
</evidence>
<proteinExistence type="predicted"/>
<keyword evidence="1" id="KW-0614">Plasmid</keyword>
<dbReference type="AlphaFoldDB" id="A0A5Q2MBF0"/>
<reference evidence="1 2" key="1">
    <citation type="submission" date="2019-11" db="EMBL/GenBank/DDBJ databases">
        <authorList>
            <person name="Li J."/>
        </authorList>
    </citation>
    <scope>NUCLEOTIDE SEQUENCE [LARGE SCALE GENOMIC DNA]</scope>
    <source>
        <strain evidence="1 2">MF47</strain>
        <plasmid evidence="1 2">p001</plasmid>
    </source>
</reference>
<sequence length="55" mass="6155">MILSTTIRQNPPDHRGGYALESKTLTAEAATYDQAYADLTQQVPDGWSMLFVRQP</sequence>
<accession>A0A5Q2MBF0</accession>
<dbReference type="Proteomes" id="UP000392064">
    <property type="component" value="Plasmid p001"/>
</dbReference>
<evidence type="ECO:0000313" key="2">
    <source>
        <dbReference type="Proteomes" id="UP000392064"/>
    </source>
</evidence>
<keyword evidence="2" id="KW-1185">Reference proteome</keyword>
<dbReference type="RefSeq" id="WP_153651172.1">
    <property type="nucleotide sequence ID" value="NZ_CP045736.1"/>
</dbReference>
<geneLocation type="plasmid" evidence="1 2">
    <name>p001</name>
</geneLocation>
<gene>
    <name evidence="1" type="ORF">GEV26_00065</name>
</gene>
<dbReference type="EMBL" id="CP045736">
    <property type="protein sequence ID" value="QGG39898.1"/>
    <property type="molecule type" value="Genomic_DNA"/>
</dbReference>
<protein>
    <submittedName>
        <fullName evidence="1">Uncharacterized protein</fullName>
    </submittedName>
</protein>
<name>A0A5Q2MBF0_9ACTN</name>
<organism evidence="1 2">
    <name type="scientific">Aeromicrobium yanjiei</name>
    <dbReference type="NCBI Taxonomy" id="2662028"/>
    <lineage>
        <taxon>Bacteria</taxon>
        <taxon>Bacillati</taxon>
        <taxon>Actinomycetota</taxon>
        <taxon>Actinomycetes</taxon>
        <taxon>Propionibacteriales</taxon>
        <taxon>Nocardioidaceae</taxon>
        <taxon>Aeromicrobium</taxon>
    </lineage>
</organism>
<dbReference type="KEGG" id="aef:GEV26_00065"/>